<dbReference type="GO" id="GO:0005737">
    <property type="term" value="C:cytoplasm"/>
    <property type="evidence" value="ECO:0007669"/>
    <property type="project" value="UniProtKB-SubCell"/>
</dbReference>
<gene>
    <name evidence="2" type="ORF">MBHS_02972</name>
</gene>
<reference evidence="2 3" key="1">
    <citation type="submission" date="2016-10" db="EMBL/GenBank/DDBJ databases">
        <authorList>
            <person name="de Groot N.N."/>
        </authorList>
    </citation>
    <scope>NUCLEOTIDE SEQUENCE [LARGE SCALE GENOMIC DNA]</scope>
    <source>
        <strain evidence="2">MBHS1</strain>
    </source>
</reference>
<dbReference type="AlphaFoldDB" id="A0A1H6FBS0"/>
<evidence type="ECO:0000313" key="3">
    <source>
        <dbReference type="Proteomes" id="UP000236724"/>
    </source>
</evidence>
<protein>
    <recommendedName>
        <fullName evidence="1">GDPGP1-like N-terminal domain-containing protein</fullName>
    </recommendedName>
</protein>
<dbReference type="GO" id="GO:0006006">
    <property type="term" value="P:glucose metabolic process"/>
    <property type="evidence" value="ECO:0007669"/>
    <property type="project" value="TreeGrafter"/>
</dbReference>
<dbReference type="OrthoDB" id="8566506at2"/>
<dbReference type="PANTHER" id="PTHR20884:SF8">
    <property type="entry name" value="GDP-D-GLUCOSE PHOSPHORYLASE 1"/>
    <property type="match status" value="1"/>
</dbReference>
<dbReference type="InterPro" id="IPR026506">
    <property type="entry name" value="GDPGP"/>
</dbReference>
<proteinExistence type="predicted"/>
<evidence type="ECO:0000313" key="2">
    <source>
        <dbReference type="EMBL" id="SEH07103.1"/>
    </source>
</evidence>
<dbReference type="RefSeq" id="WP_103920807.1">
    <property type="nucleotide sequence ID" value="NZ_FMSV02000515.1"/>
</dbReference>
<dbReference type="GO" id="GO:0000166">
    <property type="term" value="F:nucleotide binding"/>
    <property type="evidence" value="ECO:0007669"/>
    <property type="project" value="UniProtKB-KW"/>
</dbReference>
<dbReference type="GO" id="GO:0005085">
    <property type="term" value="F:guanyl-nucleotide exchange factor activity"/>
    <property type="evidence" value="ECO:0007669"/>
    <property type="project" value="UniProtKB-KW"/>
</dbReference>
<dbReference type="Pfam" id="PF26217">
    <property type="entry name" value="GDPGP1_N"/>
    <property type="match status" value="1"/>
</dbReference>
<dbReference type="GO" id="GO:0016787">
    <property type="term" value="F:hydrolase activity"/>
    <property type="evidence" value="ECO:0007669"/>
    <property type="project" value="UniProtKB-KW"/>
</dbReference>
<accession>A0A1H6FBS0</accession>
<dbReference type="InterPro" id="IPR058866">
    <property type="entry name" value="GDPGP1_N"/>
</dbReference>
<organism evidence="2 3">
    <name type="scientific">Candidatus Venteria ishoeyi</name>
    <dbReference type="NCBI Taxonomy" id="1899563"/>
    <lineage>
        <taxon>Bacteria</taxon>
        <taxon>Pseudomonadati</taxon>
        <taxon>Pseudomonadota</taxon>
        <taxon>Gammaproteobacteria</taxon>
        <taxon>Thiotrichales</taxon>
        <taxon>Thiotrichaceae</taxon>
        <taxon>Venteria</taxon>
    </lineage>
</organism>
<dbReference type="PANTHER" id="PTHR20884">
    <property type="entry name" value="GDP-D-GLUCOSE PHOSPHORYLASE 1"/>
    <property type="match status" value="1"/>
</dbReference>
<sequence length="341" mass="39498">MSPFLSLDNFHTTFSNGLHRLLEHGLGAYILVLANASFRRENFLALYPALERGFETQCQALATTSHTHLPADDVAVFEQLQTLGLAQVETVKFRHPGPWEIQYNPLRAMRPPRNAHAVVKQLFQPFDNHAFHFNKPFLRKESIWDGILNGHQLDVLYNKFPFVDLHGLLVPERKKQLPQYLNAEMHRYIWQLCTELPLPGLGFGYNALGAYSSVNHLHFQSFLREQALPVESQQWLHNGGNKPYPSECQVFDKLESAYRYINTLHEANCCYNLLYRPGRLYCLPRRFQGSYQHAPWTGGFAWYEMCGGMTVFAQQQFEDLTEADIISEFHKLNLNSIYVYN</sequence>
<keyword evidence="3" id="KW-1185">Reference proteome</keyword>
<dbReference type="EMBL" id="FMSV02000515">
    <property type="protein sequence ID" value="SEH07103.1"/>
    <property type="molecule type" value="Genomic_DNA"/>
</dbReference>
<dbReference type="GO" id="GO:0080048">
    <property type="term" value="F:GDP-D-glucose phosphorylase activity"/>
    <property type="evidence" value="ECO:0007669"/>
    <property type="project" value="InterPro"/>
</dbReference>
<evidence type="ECO:0000259" key="1">
    <source>
        <dbReference type="Pfam" id="PF26217"/>
    </source>
</evidence>
<feature type="domain" description="GDPGP1-like N-terminal" evidence="1">
    <location>
        <begin position="101"/>
        <end position="221"/>
    </location>
</feature>
<dbReference type="Proteomes" id="UP000236724">
    <property type="component" value="Unassembled WGS sequence"/>
</dbReference>
<name>A0A1H6FBS0_9GAMM</name>